<organism evidence="4">
    <name type="scientific">Salpingoeca rosetta (strain ATCC 50818 / BSB-021)</name>
    <dbReference type="NCBI Taxonomy" id="946362"/>
    <lineage>
        <taxon>Eukaryota</taxon>
        <taxon>Choanoflagellata</taxon>
        <taxon>Craspedida</taxon>
        <taxon>Salpingoecidae</taxon>
        <taxon>Salpingoeca</taxon>
    </lineage>
</organism>
<proteinExistence type="inferred from homology"/>
<dbReference type="EMBL" id="GL832961">
    <property type="protein sequence ID" value="EGD82760.1"/>
    <property type="molecule type" value="Genomic_DNA"/>
</dbReference>
<evidence type="ECO:0000256" key="1">
    <source>
        <dbReference type="ARBA" id="ARBA00009176"/>
    </source>
</evidence>
<reference evidence="3" key="1">
    <citation type="submission" date="2009-08" db="EMBL/GenBank/DDBJ databases">
        <title>Annotation of Salpingoeca rosetta.</title>
        <authorList>
            <consortium name="The Broad Institute Genome Sequencing Platform"/>
            <person name="Russ C."/>
            <person name="Cuomo C."/>
            <person name="Burger G."/>
            <person name="Gray M.W."/>
            <person name="Holland P.W.H."/>
            <person name="King N."/>
            <person name="Lang F.B.F."/>
            <person name="Roger A.J."/>
            <person name="Ruiz-Trillo I."/>
            <person name="Young S.K."/>
            <person name="Zeng Q."/>
            <person name="Gargeya S."/>
            <person name="Alvarado L."/>
            <person name="Berlin A."/>
            <person name="Chapman S.B."/>
            <person name="Chen Z."/>
            <person name="Freedman E."/>
            <person name="Gellesch M."/>
            <person name="Goldberg J."/>
            <person name="Griggs A."/>
            <person name="Gujja S."/>
            <person name="Heilman E."/>
            <person name="Heiman D."/>
            <person name="Howarth C."/>
            <person name="Mehta T."/>
            <person name="Neiman D."/>
            <person name="Pearson M."/>
            <person name="Roberts A."/>
            <person name="Saif S."/>
            <person name="Shea T."/>
            <person name="Shenoy N."/>
            <person name="Sisk P."/>
            <person name="Stolte C."/>
            <person name="Sykes S."/>
            <person name="White J."/>
            <person name="Yandava C."/>
            <person name="Haas B."/>
            <person name="Nusbaum C."/>
            <person name="Birren B."/>
        </authorList>
    </citation>
    <scope>NUCLEOTIDE SEQUENCE [LARGE SCALE GENOMIC DNA]</scope>
    <source>
        <strain evidence="3">ATCC 50818</strain>
    </source>
</reference>
<evidence type="ECO:0000259" key="2">
    <source>
        <dbReference type="Pfam" id="PF01156"/>
    </source>
</evidence>
<dbReference type="Proteomes" id="UP000007799">
    <property type="component" value="Unassembled WGS sequence"/>
</dbReference>
<dbReference type="OrthoDB" id="432381at2759"/>
<accession>F2U544</accession>
<comment type="similarity">
    <text evidence="1">Belongs to the IUNH family.</text>
</comment>
<dbReference type="SUPFAM" id="SSF53590">
    <property type="entry name" value="Nucleoside hydrolase"/>
    <property type="match status" value="2"/>
</dbReference>
<dbReference type="InterPro" id="IPR036452">
    <property type="entry name" value="Ribo_hydro-like"/>
</dbReference>
<dbReference type="Gene3D" id="3.90.245.10">
    <property type="entry name" value="Ribonucleoside hydrolase-like"/>
    <property type="match status" value="2"/>
</dbReference>
<gene>
    <name evidence="3" type="ORF">PTSG_03411</name>
</gene>
<evidence type="ECO:0000313" key="3">
    <source>
        <dbReference type="EMBL" id="EGD82760.1"/>
    </source>
</evidence>
<evidence type="ECO:0000313" key="4">
    <source>
        <dbReference type="Proteomes" id="UP000007799"/>
    </source>
</evidence>
<dbReference type="OMA" id="REYYATV"/>
<name>F2U544_SALR5</name>
<dbReference type="PANTHER" id="PTHR46190">
    <property type="entry name" value="SI:CH211-201H21.5-RELATED"/>
    <property type="match status" value="1"/>
</dbReference>
<dbReference type="STRING" id="946362.F2U544"/>
<dbReference type="GeneID" id="16076583"/>
<keyword evidence="4" id="KW-1185">Reference proteome</keyword>
<feature type="domain" description="Inosine/uridine-preferring nucleoside hydrolase" evidence="2">
    <location>
        <begin position="32"/>
        <end position="409"/>
    </location>
</feature>
<dbReference type="InterPro" id="IPR052775">
    <property type="entry name" value="IUN_hydrolase"/>
</dbReference>
<dbReference type="Pfam" id="PF01156">
    <property type="entry name" value="IU_nuc_hydro"/>
    <property type="match status" value="1"/>
</dbReference>
<dbReference type="AlphaFoldDB" id="F2U544"/>
<dbReference type="KEGG" id="sre:PTSG_03411"/>
<dbReference type="InParanoid" id="F2U544"/>
<sequence>MTSTNDAVPEVLASSWAEFCETICNGGARRKLIIDCDAGTDDTEAILMCLNCPNVDVVAITCVNGNIHRDQVIHNVRRVLSLCGRTDIPVFAGAVAPLVAPLEDASFFHGADGLGDADTKGEAPESEWPPLQEENAVDALIRICREGVKPTAEGDNVHQVHIAQLADALETKEQQQRKFMKALASKGDYEGARRIDLDIKDTSSRIMSLRRAAETIGHGECYPTVEVLALGPLTNLAIAARLNVEFPATVKHLFIMGGTYRARGNVPYNASSEFNAHADPEALDICMRAFMRPVLVTWEACLDHALPWDRVHAWRDKPTKKAAFITKIMHHTRALCEREGWPFVPADPLAAAVCLYPDIVTEKGAQLHYVEVELAGAKTRSQSIADLEDMTKCVRNCWLITDVNSDRLFHAFCSITDE</sequence>
<dbReference type="InterPro" id="IPR001910">
    <property type="entry name" value="Inosine/uridine_hydrolase_dom"/>
</dbReference>
<protein>
    <recommendedName>
        <fullName evidence="2">Inosine/uridine-preferring nucleoside hydrolase domain-containing protein</fullName>
    </recommendedName>
</protein>
<dbReference type="GO" id="GO:0016799">
    <property type="term" value="F:hydrolase activity, hydrolyzing N-glycosyl compounds"/>
    <property type="evidence" value="ECO:0007669"/>
    <property type="project" value="InterPro"/>
</dbReference>
<dbReference type="PANTHER" id="PTHR46190:SF1">
    <property type="entry name" value="SI:CH211-201H21.5"/>
    <property type="match status" value="1"/>
</dbReference>
<dbReference type="eggNOG" id="KOG2938">
    <property type="taxonomic scope" value="Eukaryota"/>
</dbReference>
<dbReference type="RefSeq" id="XP_004995996.1">
    <property type="nucleotide sequence ID" value="XM_004995939.1"/>
</dbReference>